<dbReference type="Proteomes" id="UP000515154">
    <property type="component" value="Linkage group LG28"/>
</dbReference>
<dbReference type="GO" id="GO:0031314">
    <property type="term" value="C:extrinsic component of mitochondrial inner membrane"/>
    <property type="evidence" value="ECO:0007669"/>
    <property type="project" value="UniProtKB-UniRule"/>
</dbReference>
<comment type="similarity">
    <text evidence="6">Belongs to the COQ4 family.</text>
</comment>
<dbReference type="GO" id="GO:0120539">
    <property type="term" value="F:4-hydroxy-3-methoxy-5-polyprenylbenzoate decarboxylase activity"/>
    <property type="evidence" value="ECO:0007669"/>
    <property type="project" value="UniProtKB-EC"/>
</dbReference>
<dbReference type="KEGG" id="osn:115225858"/>
<feature type="binding site" evidence="6">
    <location>
        <position position="189"/>
    </location>
    <ligand>
        <name>Zn(2+)</name>
        <dbReference type="ChEBI" id="CHEBI:29105"/>
    </ligand>
</feature>
<feature type="binding site" evidence="6">
    <location>
        <position position="185"/>
    </location>
    <ligand>
        <name>Zn(2+)</name>
        <dbReference type="ChEBI" id="CHEBI:29105"/>
    </ligand>
</feature>
<protein>
    <recommendedName>
        <fullName evidence="6">Ubiquinone biosynthesis protein COQ4 homolog, mitochondrial</fullName>
    </recommendedName>
    <alternativeName>
        <fullName evidence="6">4-hydroxy-3-methoxy-5-polyprenylbenzoate decarboxylase</fullName>
        <ecNumber evidence="6">4.1.1.130</ecNumber>
    </alternativeName>
    <alternativeName>
        <fullName evidence="6">Coenzyme Q biosynthesis protein 4 homolog</fullName>
    </alternativeName>
</protein>
<dbReference type="EC" id="4.1.1.130" evidence="6"/>
<gene>
    <name evidence="9" type="primary">LOC115225858</name>
</gene>
<comment type="cofactor">
    <cofactor evidence="6">
        <name>Zn(2+)</name>
        <dbReference type="ChEBI" id="CHEBI:29105"/>
    </cofactor>
</comment>
<keyword evidence="1 6" id="KW-0831">Ubiquinone biosynthesis</keyword>
<keyword evidence="3 6" id="KW-0496">Mitochondrion</keyword>
<evidence type="ECO:0000256" key="5">
    <source>
        <dbReference type="ARBA" id="ARBA00023239"/>
    </source>
</evidence>
<keyword evidence="2 6" id="KW-0999">Mitochondrion inner membrane</keyword>
<keyword evidence="8" id="KW-1185">Reference proteome</keyword>
<evidence type="ECO:0000313" key="9">
    <source>
        <dbReference type="RefSeq" id="XP_029652710.1"/>
    </source>
</evidence>
<organism evidence="8 9">
    <name type="scientific">Octopus sinensis</name>
    <name type="common">East Asian common octopus</name>
    <dbReference type="NCBI Taxonomy" id="2607531"/>
    <lineage>
        <taxon>Eukaryota</taxon>
        <taxon>Metazoa</taxon>
        <taxon>Spiralia</taxon>
        <taxon>Lophotrochozoa</taxon>
        <taxon>Mollusca</taxon>
        <taxon>Cephalopoda</taxon>
        <taxon>Coleoidea</taxon>
        <taxon>Octopodiformes</taxon>
        <taxon>Octopoda</taxon>
        <taxon>Incirrata</taxon>
        <taxon>Octopodidae</taxon>
        <taxon>Octopus</taxon>
    </lineage>
</organism>
<evidence type="ECO:0000313" key="8">
    <source>
        <dbReference type="Proteomes" id="UP000515154"/>
    </source>
</evidence>
<feature type="region of interest" description="Disordered" evidence="7">
    <location>
        <begin position="278"/>
        <end position="299"/>
    </location>
</feature>
<keyword evidence="6" id="KW-0479">Metal-binding</keyword>
<accession>A0A6P7TS30</accession>
<comment type="subunit">
    <text evidence="6">Component of a multi-subunit COQ enzyme complex.</text>
</comment>
<comment type="function">
    <text evidence="6">Lyase that catalyzes the C1-decarboxylation of 4-hydroxy-3-methoxy-5-(all-trans-polyprenyl)benzoic acid into 2-methoxy-6-(all-trans-polyprenyl)phenol during ubiquinone biosynthesis.</text>
</comment>
<feature type="binding site" evidence="6">
    <location>
        <position position="186"/>
    </location>
    <ligand>
        <name>Zn(2+)</name>
        <dbReference type="ChEBI" id="CHEBI:29105"/>
    </ligand>
</feature>
<proteinExistence type="inferred from homology"/>
<feature type="binding site" evidence="6">
    <location>
        <position position="201"/>
    </location>
    <ligand>
        <name>Zn(2+)</name>
        <dbReference type="ChEBI" id="CHEBI:29105"/>
    </ligand>
</feature>
<dbReference type="Pfam" id="PF05019">
    <property type="entry name" value="Coq4"/>
    <property type="match status" value="1"/>
</dbReference>
<comment type="catalytic activity">
    <reaction evidence="6">
        <text>a 4-hydroxy-3-methoxy-5-(all-trans-polyprenyl)benzoate + H(+) = a 2-methoxy-6-(all-trans-polyprenyl)phenol + CO2</text>
        <dbReference type="Rhea" id="RHEA:81179"/>
        <dbReference type="Rhea" id="RHEA-COMP:9551"/>
        <dbReference type="Rhea" id="RHEA-COMP:10931"/>
        <dbReference type="ChEBI" id="CHEBI:15378"/>
        <dbReference type="ChEBI" id="CHEBI:16526"/>
        <dbReference type="ChEBI" id="CHEBI:62731"/>
        <dbReference type="ChEBI" id="CHEBI:84443"/>
        <dbReference type="EC" id="4.1.1.130"/>
    </reaction>
</comment>
<comment type="pathway">
    <text evidence="6">Cofactor biosynthesis; ubiquinone biosynthesis.</text>
</comment>
<dbReference type="InterPro" id="IPR027540">
    <property type="entry name" value="Coq4_euk"/>
</dbReference>
<dbReference type="AlphaFoldDB" id="A0A6P7TS30"/>
<dbReference type="RefSeq" id="XP_029652710.1">
    <property type="nucleotide sequence ID" value="XM_029796850.2"/>
</dbReference>
<dbReference type="InterPro" id="IPR007715">
    <property type="entry name" value="Coq4"/>
</dbReference>
<name>A0A6P7TS30_9MOLL</name>
<sequence>MASSLCLYFSSRLFSRKYLNINTFTTLRNLKNERLTSCDLISRSTARFSSSVAQNYDVEYPGHIKLTNIQRTLLTIGSAAMCLYNPRRDDMISTFGETTGHYALKMIKSKMLQDPEGCLVLKEKPIINTENIDYEYLNNLPDGTLGKEYWRFLNYNGFDPDGRRPVHFVDDPDLVYIMLRYRQTHDLIHALLGMPPHMLGEVVVKWIEALQTGLPMCITAAVFGPLRLGPKHSQLYWSEFMPWAIRCGRKSKFLLSVYFEKYWEENVVDLRQKLNIEPPPKKLSMKDKRSLSEDDSISE</sequence>
<evidence type="ECO:0000256" key="1">
    <source>
        <dbReference type="ARBA" id="ARBA00022688"/>
    </source>
</evidence>
<keyword evidence="5 6" id="KW-0456">Lyase</keyword>
<keyword evidence="6" id="KW-0862">Zinc</keyword>
<evidence type="ECO:0000256" key="7">
    <source>
        <dbReference type="SAM" id="MobiDB-lite"/>
    </source>
</evidence>
<comment type="subcellular location">
    <subcellularLocation>
        <location evidence="6">Mitochondrion inner membrane</location>
        <topology evidence="6">Peripheral membrane protein</topology>
        <orientation evidence="6">Matrix side</orientation>
    </subcellularLocation>
</comment>
<keyword evidence="9" id="KW-0830">Ubiquinone</keyword>
<evidence type="ECO:0000256" key="4">
    <source>
        <dbReference type="ARBA" id="ARBA00023136"/>
    </source>
</evidence>
<reference evidence="9" key="1">
    <citation type="submission" date="2025-08" db="UniProtKB">
        <authorList>
            <consortium name="RefSeq"/>
        </authorList>
    </citation>
    <scope>IDENTIFICATION</scope>
</reference>
<dbReference type="PANTHER" id="PTHR12922:SF7">
    <property type="entry name" value="UBIQUINONE BIOSYNTHESIS PROTEIN COQ4 HOMOLOG, MITOCHONDRIAL"/>
    <property type="match status" value="1"/>
</dbReference>
<evidence type="ECO:0000256" key="3">
    <source>
        <dbReference type="ARBA" id="ARBA00023128"/>
    </source>
</evidence>
<evidence type="ECO:0000256" key="6">
    <source>
        <dbReference type="HAMAP-Rule" id="MF_03111"/>
    </source>
</evidence>
<keyword evidence="4 6" id="KW-0472">Membrane</keyword>
<dbReference type="HAMAP" id="MF_03111">
    <property type="entry name" value="Coq4"/>
    <property type="match status" value="1"/>
</dbReference>
<dbReference type="PANTHER" id="PTHR12922">
    <property type="entry name" value="UBIQUINONE BIOSYNTHESIS PROTEIN"/>
    <property type="match status" value="1"/>
</dbReference>
<dbReference type="UniPathway" id="UPA00232"/>
<dbReference type="GO" id="GO:0008270">
    <property type="term" value="F:zinc ion binding"/>
    <property type="evidence" value="ECO:0007669"/>
    <property type="project" value="UniProtKB-UniRule"/>
</dbReference>
<evidence type="ECO:0000256" key="2">
    <source>
        <dbReference type="ARBA" id="ARBA00022792"/>
    </source>
</evidence>